<sequence>MRSKEELKFLKDNENSLYVIHYSCQGLNDDNEGYSPRITSIAALHVASSTMHSFSIHLVAEIKKITRDEIHNHYDEIEATMLEDFYQFIQNHQDCYWLHWNMSNINFGFETIEHRYRVLTEKQPPKVEDSKKHNLSSIITEKFGKKSFDLPRMPSIMACNGGPHRDNLIGAEEAEAFKRKEYLKLHKSTMAKVYFFQSIYQKIQSNKLKTIRSNLPAKLNRLVESLPSKLLALVAVLYSVWQLSYSAYTTIEPQNKEIDSEQVTVTNKKINKD</sequence>
<reference evidence="1 2" key="1">
    <citation type="submission" date="2019-01" db="EMBL/GenBank/DDBJ databases">
        <title>Genome sequences of marine Pseudoalteromonas species.</title>
        <authorList>
            <person name="Boraston A.B."/>
            <person name="Hehemann J.-H."/>
            <person name="Vickers C.J."/>
            <person name="Salama-Alber O."/>
            <person name="Abe K."/>
            <person name="Hettle A.J."/>
        </authorList>
    </citation>
    <scope>NUCLEOTIDE SEQUENCE [LARGE SCALE GENOMIC DNA]</scope>
    <source>
        <strain evidence="1 2">PS42</strain>
    </source>
</reference>
<dbReference type="Proteomes" id="UP000324162">
    <property type="component" value="Unassembled WGS sequence"/>
</dbReference>
<evidence type="ECO:0000313" key="2">
    <source>
        <dbReference type="Proteomes" id="UP000324162"/>
    </source>
</evidence>
<organism evidence="1 2">
    <name type="scientific">Pseudoalteromonas fuliginea</name>
    <dbReference type="NCBI Taxonomy" id="1872678"/>
    <lineage>
        <taxon>Bacteria</taxon>
        <taxon>Pseudomonadati</taxon>
        <taxon>Pseudomonadota</taxon>
        <taxon>Gammaproteobacteria</taxon>
        <taxon>Alteromonadales</taxon>
        <taxon>Pseudoalteromonadaceae</taxon>
        <taxon>Pseudoalteromonas</taxon>
    </lineage>
</organism>
<proteinExistence type="predicted"/>
<dbReference type="RefSeq" id="WP_149613812.1">
    <property type="nucleotide sequence ID" value="NZ_SEUK01000044.1"/>
</dbReference>
<dbReference type="EMBL" id="SEUK01000044">
    <property type="protein sequence ID" value="KAA1162528.1"/>
    <property type="molecule type" value="Genomic_DNA"/>
</dbReference>
<name>A0AB73BJD1_9GAMM</name>
<gene>
    <name evidence="1" type="ORF">EU508_05915</name>
</gene>
<accession>A0AB73BJD1</accession>
<comment type="caution">
    <text evidence="1">The sequence shown here is derived from an EMBL/GenBank/DDBJ whole genome shotgun (WGS) entry which is preliminary data.</text>
</comment>
<evidence type="ECO:0000313" key="1">
    <source>
        <dbReference type="EMBL" id="KAA1162528.1"/>
    </source>
</evidence>
<dbReference type="AlphaFoldDB" id="A0AB73BJD1"/>
<protein>
    <submittedName>
        <fullName evidence="1">Uncharacterized protein</fullName>
    </submittedName>
</protein>